<evidence type="ECO:0000256" key="12">
    <source>
        <dbReference type="ARBA" id="ARBA00029960"/>
    </source>
</evidence>
<protein>
    <recommendedName>
        <fullName evidence="5">Riboflavin kinase</fullName>
        <ecNumber evidence="4">2.7.1.26</ecNumber>
    </recommendedName>
    <alternativeName>
        <fullName evidence="12">Flavin mononucleotide kinase 1</fullName>
    </alternativeName>
</protein>
<evidence type="ECO:0000313" key="17">
    <source>
        <dbReference type="Proteomes" id="UP001172155"/>
    </source>
</evidence>
<proteinExistence type="inferred from homology"/>
<dbReference type="Proteomes" id="UP001172155">
    <property type="component" value="Unassembled WGS sequence"/>
</dbReference>
<feature type="domain" description="Riboflavin kinase" evidence="15">
    <location>
        <begin position="430"/>
        <end position="570"/>
    </location>
</feature>
<evidence type="ECO:0000256" key="5">
    <source>
        <dbReference type="ARBA" id="ARBA00017394"/>
    </source>
</evidence>
<dbReference type="PANTHER" id="PTHR22749:SF6">
    <property type="entry name" value="RIBOFLAVIN KINASE"/>
    <property type="match status" value="1"/>
</dbReference>
<name>A0AA40BR19_9PEZI</name>
<dbReference type="SUPFAM" id="SSF82114">
    <property type="entry name" value="Riboflavin kinase-like"/>
    <property type="match status" value="1"/>
</dbReference>
<evidence type="ECO:0000256" key="11">
    <source>
        <dbReference type="ARBA" id="ARBA00022840"/>
    </source>
</evidence>
<dbReference type="InterPro" id="IPR023468">
    <property type="entry name" value="Riboflavin_kinase"/>
</dbReference>
<comment type="function">
    <text evidence="1">Catalyzes the phosphorylation of riboflavin (vitamin B2) to form flavin mononucleotide (FMN) coenzyme.</text>
</comment>
<evidence type="ECO:0000256" key="4">
    <source>
        <dbReference type="ARBA" id="ARBA00012105"/>
    </source>
</evidence>
<comment type="caution">
    <text evidence="16">The sequence shown here is derived from an EMBL/GenBank/DDBJ whole genome shotgun (WGS) entry which is preliminary data.</text>
</comment>
<evidence type="ECO:0000256" key="10">
    <source>
        <dbReference type="ARBA" id="ARBA00022777"/>
    </source>
</evidence>
<evidence type="ECO:0000256" key="8">
    <source>
        <dbReference type="ARBA" id="ARBA00022679"/>
    </source>
</evidence>
<dbReference type="InterPro" id="IPR015865">
    <property type="entry name" value="Riboflavin_kinase_bac/euk"/>
</dbReference>
<reference evidence="16" key="1">
    <citation type="submission" date="2023-06" db="EMBL/GenBank/DDBJ databases">
        <title>Genome-scale phylogeny and comparative genomics of the fungal order Sordariales.</title>
        <authorList>
            <consortium name="Lawrence Berkeley National Laboratory"/>
            <person name="Hensen N."/>
            <person name="Bonometti L."/>
            <person name="Westerberg I."/>
            <person name="Brannstrom I.O."/>
            <person name="Guillou S."/>
            <person name="Cros-Aarteil S."/>
            <person name="Calhoun S."/>
            <person name="Haridas S."/>
            <person name="Kuo A."/>
            <person name="Mondo S."/>
            <person name="Pangilinan J."/>
            <person name="Riley R."/>
            <person name="LaButti K."/>
            <person name="Andreopoulos B."/>
            <person name="Lipzen A."/>
            <person name="Chen C."/>
            <person name="Yanf M."/>
            <person name="Daum C."/>
            <person name="Ng V."/>
            <person name="Clum A."/>
            <person name="Steindorff A."/>
            <person name="Ohm R."/>
            <person name="Martin F."/>
            <person name="Silar P."/>
            <person name="Natvig D."/>
            <person name="Lalanne C."/>
            <person name="Gautier V."/>
            <person name="Ament-velasquez S.L."/>
            <person name="Kruys A."/>
            <person name="Hutchinson M.I."/>
            <person name="Powell A.J."/>
            <person name="Barry K."/>
            <person name="Miller A.N."/>
            <person name="Grigoriev I.V."/>
            <person name="Debuchy R."/>
            <person name="Gladieux P."/>
            <person name="Thoren M.H."/>
            <person name="Johannesson H."/>
        </authorList>
    </citation>
    <scope>NUCLEOTIDE SEQUENCE</scope>
    <source>
        <strain evidence="16">SMH3187-1</strain>
    </source>
</reference>
<keyword evidence="7" id="KW-0288">FMN</keyword>
<dbReference type="GO" id="GO:0005739">
    <property type="term" value="C:mitochondrion"/>
    <property type="evidence" value="ECO:0007669"/>
    <property type="project" value="TreeGrafter"/>
</dbReference>
<dbReference type="GO" id="GO:0009398">
    <property type="term" value="P:FMN biosynthetic process"/>
    <property type="evidence" value="ECO:0007669"/>
    <property type="project" value="TreeGrafter"/>
</dbReference>
<evidence type="ECO:0000256" key="7">
    <source>
        <dbReference type="ARBA" id="ARBA00022643"/>
    </source>
</evidence>
<feature type="region of interest" description="Disordered" evidence="14">
    <location>
        <begin position="619"/>
        <end position="638"/>
    </location>
</feature>
<feature type="compositionally biased region" description="Pro residues" evidence="14">
    <location>
        <begin position="1"/>
        <end position="12"/>
    </location>
</feature>
<dbReference type="GO" id="GO:0008531">
    <property type="term" value="F:riboflavin kinase activity"/>
    <property type="evidence" value="ECO:0007669"/>
    <property type="project" value="UniProtKB-EC"/>
</dbReference>
<dbReference type="SMART" id="SM00904">
    <property type="entry name" value="Flavokinase"/>
    <property type="match status" value="1"/>
</dbReference>
<feature type="compositionally biased region" description="Pro residues" evidence="14">
    <location>
        <begin position="36"/>
        <end position="50"/>
    </location>
</feature>
<organism evidence="16 17">
    <name type="scientific">Schizothecium vesticola</name>
    <dbReference type="NCBI Taxonomy" id="314040"/>
    <lineage>
        <taxon>Eukaryota</taxon>
        <taxon>Fungi</taxon>
        <taxon>Dikarya</taxon>
        <taxon>Ascomycota</taxon>
        <taxon>Pezizomycotina</taxon>
        <taxon>Sordariomycetes</taxon>
        <taxon>Sordariomycetidae</taxon>
        <taxon>Sordariales</taxon>
        <taxon>Schizotheciaceae</taxon>
        <taxon>Schizothecium</taxon>
    </lineage>
</organism>
<keyword evidence="11" id="KW-0067">ATP-binding</keyword>
<keyword evidence="9" id="KW-0547">Nucleotide-binding</keyword>
<dbReference type="Pfam" id="PF01687">
    <property type="entry name" value="Flavokinase"/>
    <property type="match status" value="1"/>
</dbReference>
<feature type="compositionally biased region" description="Polar residues" evidence="14">
    <location>
        <begin position="53"/>
        <end position="64"/>
    </location>
</feature>
<accession>A0AA40BR19</accession>
<dbReference type="Gene3D" id="2.40.30.30">
    <property type="entry name" value="Riboflavin kinase-like"/>
    <property type="match status" value="1"/>
</dbReference>
<dbReference type="PANTHER" id="PTHR22749">
    <property type="entry name" value="RIBOFLAVIN KINASE/FMN ADENYLYLTRANSFERASE"/>
    <property type="match status" value="1"/>
</dbReference>
<evidence type="ECO:0000259" key="15">
    <source>
        <dbReference type="SMART" id="SM00904"/>
    </source>
</evidence>
<dbReference type="EMBL" id="JAUKUD010000007">
    <property type="protein sequence ID" value="KAK0738848.1"/>
    <property type="molecule type" value="Genomic_DNA"/>
</dbReference>
<feature type="region of interest" description="Disordered" evidence="14">
    <location>
        <begin position="1"/>
        <end position="128"/>
    </location>
</feature>
<feature type="region of interest" description="Disordered" evidence="14">
    <location>
        <begin position="384"/>
        <end position="421"/>
    </location>
</feature>
<comment type="catalytic activity">
    <reaction evidence="13">
        <text>riboflavin + ATP = FMN + ADP + H(+)</text>
        <dbReference type="Rhea" id="RHEA:14357"/>
        <dbReference type="ChEBI" id="CHEBI:15378"/>
        <dbReference type="ChEBI" id="CHEBI:30616"/>
        <dbReference type="ChEBI" id="CHEBI:57986"/>
        <dbReference type="ChEBI" id="CHEBI:58210"/>
        <dbReference type="ChEBI" id="CHEBI:456216"/>
        <dbReference type="EC" id="2.7.1.26"/>
    </reaction>
</comment>
<keyword evidence="17" id="KW-1185">Reference proteome</keyword>
<evidence type="ECO:0000256" key="1">
    <source>
        <dbReference type="ARBA" id="ARBA00003572"/>
    </source>
</evidence>
<dbReference type="GO" id="GO:0005524">
    <property type="term" value="F:ATP binding"/>
    <property type="evidence" value="ECO:0007669"/>
    <property type="project" value="UniProtKB-KW"/>
</dbReference>
<dbReference type="EC" id="2.7.1.26" evidence="4"/>
<comment type="similarity">
    <text evidence="3">Belongs to the flavokinase family.</text>
</comment>
<evidence type="ECO:0000256" key="2">
    <source>
        <dbReference type="ARBA" id="ARBA00005201"/>
    </source>
</evidence>
<evidence type="ECO:0000256" key="14">
    <source>
        <dbReference type="SAM" id="MobiDB-lite"/>
    </source>
</evidence>
<dbReference type="GO" id="GO:0009231">
    <property type="term" value="P:riboflavin biosynthetic process"/>
    <property type="evidence" value="ECO:0007669"/>
    <property type="project" value="InterPro"/>
</dbReference>
<feature type="compositionally biased region" description="Polar residues" evidence="14">
    <location>
        <begin position="100"/>
        <end position="110"/>
    </location>
</feature>
<keyword evidence="6" id="KW-0285">Flavoprotein</keyword>
<feature type="compositionally biased region" description="Basic and acidic residues" evidence="14">
    <location>
        <begin position="619"/>
        <end position="631"/>
    </location>
</feature>
<feature type="compositionally biased region" description="Polar residues" evidence="14">
    <location>
        <begin position="385"/>
        <end position="414"/>
    </location>
</feature>
<evidence type="ECO:0000313" key="16">
    <source>
        <dbReference type="EMBL" id="KAK0738848.1"/>
    </source>
</evidence>
<evidence type="ECO:0000256" key="13">
    <source>
        <dbReference type="ARBA" id="ARBA00047880"/>
    </source>
</evidence>
<comment type="pathway">
    <text evidence="2">Cofactor biosynthesis; FMN biosynthesis; FMN from riboflavin (ATP route): step 1/1.</text>
</comment>
<dbReference type="AlphaFoldDB" id="A0AA40BR19"/>
<evidence type="ECO:0000256" key="3">
    <source>
        <dbReference type="ARBA" id="ARBA00010108"/>
    </source>
</evidence>
<sequence>MNFPPPPTPSPRVPIDTDASYFPPPPPPYTEFDQNPGPPPPGPPLGPLLPRPSSRNEAGSSSPWLQAPRLRVQTSMPNLAGRSHHAQSPSPFSPTPPPSANTWGAKSSTPRFGAGTLITPPTSAPIPTPTPTLATTDDKTFWQTALSEAGHFAGGLLPHPTESTKHYTILRHSAALVFYRGPSTSVEISIFSAPKYPLPPDRTLWLQQRGYSGDSGMKLKAMVGGTTDWLNVTPAAQIRADDVPASDNRAWQRDISKASKRLVKDRGEVKAHVPRETHAIRIPSMSADGYFRLALCTGGGDDHASLSRRKVLCLSPIFRVASTSTDSSVFRGASLSTMPIEVGVKVASLAAHVAVKRYTGPVVGLVQSRIDKIRPGLTVREMSKSAITSLTPKSSPNATHHAPTTQNNTFSHSNALLPLGHPSGPDPPFPIQFSGTVAPGSGRSQLDLGIPTANLASLSPSDTTSRLRGVYFGWACLAHPRHPQTTWYQAVIASGPSPYARPSVVPVLGVSVHLLHEFPAQGFVGAQVTVLVMGFLRPMLGEGGEAGTVPLRVRLDAVSRDVLLTVASLTNREGWTAERGVEGVATRKEERGVRERVVGEVQRRVEGVPVHWLGVRTEGEAERERSGERGKGGWWVAW</sequence>
<gene>
    <name evidence="16" type="ORF">B0T18DRAFT_422979</name>
</gene>
<evidence type="ECO:0000256" key="6">
    <source>
        <dbReference type="ARBA" id="ARBA00022630"/>
    </source>
</evidence>
<evidence type="ECO:0000256" key="9">
    <source>
        <dbReference type="ARBA" id="ARBA00022741"/>
    </source>
</evidence>
<keyword evidence="8" id="KW-0808">Transferase</keyword>
<keyword evidence="10" id="KW-0418">Kinase</keyword>
<dbReference type="InterPro" id="IPR023465">
    <property type="entry name" value="Riboflavin_kinase_dom_sf"/>
</dbReference>